<evidence type="ECO:0000256" key="14">
    <source>
        <dbReference type="SAM" id="Coils"/>
    </source>
</evidence>
<dbReference type="GO" id="GO:0042357">
    <property type="term" value="P:thiamine diphosphate metabolic process"/>
    <property type="evidence" value="ECO:0007669"/>
    <property type="project" value="TreeGrafter"/>
</dbReference>
<dbReference type="AlphaFoldDB" id="A0A9P8UDW0"/>
<organism evidence="16 17">
    <name type="scientific">Truncatella angustata</name>
    <dbReference type="NCBI Taxonomy" id="152316"/>
    <lineage>
        <taxon>Eukaryota</taxon>
        <taxon>Fungi</taxon>
        <taxon>Dikarya</taxon>
        <taxon>Ascomycota</taxon>
        <taxon>Pezizomycotina</taxon>
        <taxon>Sordariomycetes</taxon>
        <taxon>Xylariomycetidae</taxon>
        <taxon>Amphisphaeriales</taxon>
        <taxon>Sporocadaceae</taxon>
        <taxon>Truncatella</taxon>
    </lineage>
</organism>
<dbReference type="InterPro" id="IPR033469">
    <property type="entry name" value="CYTH-like_dom_sf"/>
</dbReference>
<keyword evidence="12" id="KW-0007">Acetylation</keyword>
<keyword evidence="9" id="KW-0479">Metal-binding</keyword>
<dbReference type="PANTHER" id="PTHR14586:SF1">
    <property type="entry name" value="THIAMINE-TRIPHOSPHATASE"/>
    <property type="match status" value="1"/>
</dbReference>
<keyword evidence="8" id="KW-0963">Cytoplasm</keyword>
<protein>
    <recommendedName>
        <fullName evidence="7">Thiamine-triphosphatase</fullName>
        <ecNumber evidence="6">3.6.1.28</ecNumber>
    </recommendedName>
</protein>
<evidence type="ECO:0000256" key="12">
    <source>
        <dbReference type="ARBA" id="ARBA00022990"/>
    </source>
</evidence>
<comment type="cofactor">
    <cofactor evidence="1">
        <name>Mg(2+)</name>
        <dbReference type="ChEBI" id="CHEBI:18420"/>
    </cofactor>
</comment>
<proteinExistence type="inferred from homology"/>
<evidence type="ECO:0000259" key="15">
    <source>
        <dbReference type="Pfam" id="PF01928"/>
    </source>
</evidence>
<keyword evidence="10" id="KW-0378">Hydrolase</keyword>
<dbReference type="SUPFAM" id="SSF55154">
    <property type="entry name" value="CYTH-like phosphatases"/>
    <property type="match status" value="1"/>
</dbReference>
<feature type="domain" description="CYTH" evidence="15">
    <location>
        <begin position="38"/>
        <end position="211"/>
    </location>
</feature>
<dbReference type="EC" id="3.6.1.28" evidence="6"/>
<dbReference type="GO" id="GO:0050333">
    <property type="term" value="F:thiamine triphosphate phosphatase activity"/>
    <property type="evidence" value="ECO:0007669"/>
    <property type="project" value="UniProtKB-EC"/>
</dbReference>
<evidence type="ECO:0000256" key="11">
    <source>
        <dbReference type="ARBA" id="ARBA00022842"/>
    </source>
</evidence>
<keyword evidence="14" id="KW-0175">Coiled coil</keyword>
<comment type="catalytic activity">
    <reaction evidence="13">
        <text>thiamine triphosphate + H2O = thiamine diphosphate + phosphate + H(+)</text>
        <dbReference type="Rhea" id="RHEA:11744"/>
        <dbReference type="ChEBI" id="CHEBI:15377"/>
        <dbReference type="ChEBI" id="CHEBI:15378"/>
        <dbReference type="ChEBI" id="CHEBI:43474"/>
        <dbReference type="ChEBI" id="CHEBI:58937"/>
        <dbReference type="ChEBI" id="CHEBI:58938"/>
        <dbReference type="EC" id="3.6.1.28"/>
    </reaction>
</comment>
<feature type="coiled-coil region" evidence="14">
    <location>
        <begin position="185"/>
        <end position="216"/>
    </location>
</feature>
<comment type="function">
    <text evidence="2">Hydrolase highly specific for thiamine triphosphate (ThTP).</text>
</comment>
<name>A0A9P8UDW0_9PEZI</name>
<gene>
    <name evidence="16" type="ORF">BKA67DRAFT_579576</name>
</gene>
<evidence type="ECO:0000256" key="2">
    <source>
        <dbReference type="ARBA" id="ARBA00002106"/>
    </source>
</evidence>
<sequence>MFRMLNISTKCTSALPRISRRSRKLASTHSGAVQFRQLEVERKFLATPSAISYLRSNGEGSRFKKYKSLGVQINHDVYYDRDGVLFSKGVYIRRRNGHWEAKIRTGGNFINSAFREIGGDKAVTEVVQKSLTVTADGAGIEKLLEPCAEFITDRESWIIDGKFRVDVDTTDFGHTVGEVELTEVLQSASGEQGEEQEEEKNLREKMNQEIKAFMQTYPPAFPTGRPIGKLSAYFQKVGRET</sequence>
<evidence type="ECO:0000256" key="1">
    <source>
        <dbReference type="ARBA" id="ARBA00001946"/>
    </source>
</evidence>
<dbReference type="GO" id="GO:0000287">
    <property type="term" value="F:magnesium ion binding"/>
    <property type="evidence" value="ECO:0007669"/>
    <property type="project" value="TreeGrafter"/>
</dbReference>
<evidence type="ECO:0000256" key="5">
    <source>
        <dbReference type="ARBA" id="ARBA00011245"/>
    </source>
</evidence>
<evidence type="ECO:0000256" key="6">
    <source>
        <dbReference type="ARBA" id="ARBA00012378"/>
    </source>
</evidence>
<comment type="subcellular location">
    <subcellularLocation>
        <location evidence="3">Cytoplasm</location>
    </subcellularLocation>
</comment>
<dbReference type="Pfam" id="PF01928">
    <property type="entry name" value="CYTH"/>
    <property type="match status" value="1"/>
</dbReference>
<dbReference type="OrthoDB" id="442176at2759"/>
<comment type="caution">
    <text evidence="16">The sequence shown here is derived from an EMBL/GenBank/DDBJ whole genome shotgun (WGS) entry which is preliminary data.</text>
</comment>
<reference evidence="16" key="1">
    <citation type="journal article" date="2021" name="Nat. Commun.">
        <title>Genetic determinants of endophytism in the Arabidopsis root mycobiome.</title>
        <authorList>
            <person name="Mesny F."/>
            <person name="Miyauchi S."/>
            <person name="Thiergart T."/>
            <person name="Pickel B."/>
            <person name="Atanasova L."/>
            <person name="Karlsson M."/>
            <person name="Huettel B."/>
            <person name="Barry K.W."/>
            <person name="Haridas S."/>
            <person name="Chen C."/>
            <person name="Bauer D."/>
            <person name="Andreopoulos W."/>
            <person name="Pangilinan J."/>
            <person name="LaButti K."/>
            <person name="Riley R."/>
            <person name="Lipzen A."/>
            <person name="Clum A."/>
            <person name="Drula E."/>
            <person name="Henrissat B."/>
            <person name="Kohler A."/>
            <person name="Grigoriev I.V."/>
            <person name="Martin F.M."/>
            <person name="Hacquard S."/>
        </authorList>
    </citation>
    <scope>NUCLEOTIDE SEQUENCE</scope>
    <source>
        <strain evidence="16">MPI-SDFR-AT-0073</strain>
    </source>
</reference>
<keyword evidence="17" id="KW-1185">Reference proteome</keyword>
<dbReference type="Gene3D" id="2.40.320.10">
    <property type="entry name" value="Hypothetical Protein Pfu-838710-001"/>
    <property type="match status" value="1"/>
</dbReference>
<dbReference type="GO" id="GO:0006772">
    <property type="term" value="P:thiamine metabolic process"/>
    <property type="evidence" value="ECO:0007669"/>
    <property type="project" value="InterPro"/>
</dbReference>
<keyword evidence="11" id="KW-0460">Magnesium</keyword>
<comment type="subunit">
    <text evidence="5">Monomer.</text>
</comment>
<dbReference type="InterPro" id="IPR039582">
    <property type="entry name" value="THTPA"/>
</dbReference>
<evidence type="ECO:0000256" key="3">
    <source>
        <dbReference type="ARBA" id="ARBA00004496"/>
    </source>
</evidence>
<dbReference type="InterPro" id="IPR012177">
    <property type="entry name" value="ThTPase_euk"/>
</dbReference>
<evidence type="ECO:0000256" key="10">
    <source>
        <dbReference type="ARBA" id="ARBA00022801"/>
    </source>
</evidence>
<comment type="similarity">
    <text evidence="4">Belongs to the ThTPase family.</text>
</comment>
<dbReference type="PANTHER" id="PTHR14586">
    <property type="entry name" value="THIAMINE-TRIPHOSPHATASE"/>
    <property type="match status" value="1"/>
</dbReference>
<evidence type="ECO:0000313" key="17">
    <source>
        <dbReference type="Proteomes" id="UP000758603"/>
    </source>
</evidence>
<evidence type="ECO:0000256" key="4">
    <source>
        <dbReference type="ARBA" id="ARBA00008181"/>
    </source>
</evidence>
<dbReference type="CDD" id="cd07758">
    <property type="entry name" value="ThTPase"/>
    <property type="match status" value="1"/>
</dbReference>
<accession>A0A9P8UDW0</accession>
<dbReference type="GO" id="GO:0005737">
    <property type="term" value="C:cytoplasm"/>
    <property type="evidence" value="ECO:0007669"/>
    <property type="project" value="UniProtKB-SubCell"/>
</dbReference>
<dbReference type="Proteomes" id="UP000758603">
    <property type="component" value="Unassembled WGS sequence"/>
</dbReference>
<evidence type="ECO:0000256" key="8">
    <source>
        <dbReference type="ARBA" id="ARBA00022490"/>
    </source>
</evidence>
<evidence type="ECO:0000256" key="13">
    <source>
        <dbReference type="ARBA" id="ARBA00048194"/>
    </source>
</evidence>
<evidence type="ECO:0000256" key="9">
    <source>
        <dbReference type="ARBA" id="ARBA00022723"/>
    </source>
</evidence>
<dbReference type="InterPro" id="IPR023577">
    <property type="entry name" value="CYTH_domain"/>
</dbReference>
<dbReference type="GeneID" id="70132668"/>
<dbReference type="EMBL" id="JAGPXC010000008">
    <property type="protein sequence ID" value="KAH6648118.1"/>
    <property type="molecule type" value="Genomic_DNA"/>
</dbReference>
<evidence type="ECO:0000313" key="16">
    <source>
        <dbReference type="EMBL" id="KAH6648118.1"/>
    </source>
</evidence>
<evidence type="ECO:0000256" key="7">
    <source>
        <dbReference type="ARBA" id="ARBA00020088"/>
    </source>
</evidence>
<dbReference type="RefSeq" id="XP_045954630.1">
    <property type="nucleotide sequence ID" value="XM_046103777.1"/>
</dbReference>